<dbReference type="VEuPathDB" id="VectorBase:MDOA007851"/>
<dbReference type="GeneID" id="101890691"/>
<dbReference type="Proteomes" id="UP001652621">
    <property type="component" value="Unplaced"/>
</dbReference>
<dbReference type="OrthoDB" id="10034606at2759"/>
<evidence type="ECO:0000313" key="4">
    <source>
        <dbReference type="RefSeq" id="XP_005175649.3"/>
    </source>
</evidence>
<organism evidence="3 4">
    <name type="scientific">Musca domestica</name>
    <name type="common">House fly</name>
    <dbReference type="NCBI Taxonomy" id="7370"/>
    <lineage>
        <taxon>Eukaryota</taxon>
        <taxon>Metazoa</taxon>
        <taxon>Ecdysozoa</taxon>
        <taxon>Arthropoda</taxon>
        <taxon>Hexapoda</taxon>
        <taxon>Insecta</taxon>
        <taxon>Pterygota</taxon>
        <taxon>Neoptera</taxon>
        <taxon>Endopterygota</taxon>
        <taxon>Diptera</taxon>
        <taxon>Brachycera</taxon>
        <taxon>Muscomorpha</taxon>
        <taxon>Muscoidea</taxon>
        <taxon>Muscidae</taxon>
        <taxon>Musca</taxon>
    </lineage>
</organism>
<feature type="region of interest" description="Disordered" evidence="1">
    <location>
        <begin position="1"/>
        <end position="32"/>
    </location>
</feature>
<dbReference type="PROSITE" id="PS51644">
    <property type="entry name" value="HTH_OST"/>
    <property type="match status" value="1"/>
</dbReference>
<feature type="compositionally biased region" description="Polar residues" evidence="1">
    <location>
        <begin position="1"/>
        <end position="13"/>
    </location>
</feature>
<keyword evidence="3" id="KW-1185">Reference proteome</keyword>
<dbReference type="RefSeq" id="XP_005175649.3">
    <property type="nucleotide sequence ID" value="XM_005175592.4"/>
</dbReference>
<feature type="compositionally biased region" description="Basic residues" evidence="1">
    <location>
        <begin position="54"/>
        <end position="66"/>
    </location>
</feature>
<dbReference type="InterPro" id="IPR036514">
    <property type="entry name" value="SGNH_hydro_sf"/>
</dbReference>
<feature type="region of interest" description="Disordered" evidence="1">
    <location>
        <begin position="54"/>
        <end position="88"/>
    </location>
</feature>
<feature type="compositionally biased region" description="Basic and acidic residues" evidence="1">
    <location>
        <begin position="14"/>
        <end position="25"/>
    </location>
</feature>
<feature type="compositionally biased region" description="Polar residues" evidence="1">
    <location>
        <begin position="599"/>
        <end position="611"/>
    </location>
</feature>
<evidence type="ECO:0000259" key="2">
    <source>
        <dbReference type="PROSITE" id="PS51644"/>
    </source>
</evidence>
<evidence type="ECO:0000256" key="1">
    <source>
        <dbReference type="SAM" id="MobiDB-lite"/>
    </source>
</evidence>
<dbReference type="InterPro" id="IPR041966">
    <property type="entry name" value="LOTUS-like"/>
</dbReference>
<dbReference type="InterPro" id="IPR025605">
    <property type="entry name" value="OST-HTH/LOTUS_dom"/>
</dbReference>
<dbReference type="SUPFAM" id="SSF52266">
    <property type="entry name" value="SGNH hydrolase"/>
    <property type="match status" value="1"/>
</dbReference>
<dbReference type="InterPro" id="IPR033447">
    <property type="entry name" value="OSK"/>
</dbReference>
<feature type="compositionally biased region" description="Low complexity" evidence="1">
    <location>
        <begin position="612"/>
        <end position="627"/>
    </location>
</feature>
<name>A0A9J7CIK8_MUSDO</name>
<sequence>MATVKSTNTMKAKTTSEPHHMEETTIKSNSNSVSNGCDFRSTFKRHLTTCLQRWRQKHSSNNKSSKKSPITSNEHQQQEQQLSEEECHHQCPCQQNSDKWFKRYTRKEFLRFHTHYSASPTSRVGSSFMQRTTVYCKTLNTKLYKILIPKELRQRRRTTISTKATTPVSTIADERREEEGPHPQDDRKVEIVAKLLSSTLVRTSNISTSTSSHLGSYFTEQENYCSQRRRNSVDSAYHSVEESFEIFQSSITSSTTTLARDDNDEQHQQVVEEENANDMVVSELTFLEIRDEYPDLDSEIRSILTARAQDGATISDIRDDYRKLTGLTFPIYESVTEFLLTIPYVSAYCNENGTRIFNIRPMEKTKHIHNMVMEQKPHQETTNKPSSFNHRRYREHQRNTNYYPNNYRRNYQNQQPQQPHQHHFYEPIQIKSDGPQQQQQHVVPSSNQILSQNAVVTENLMLKSANTDKLVVQDNSEGFVEDNWIYNDNCNYLLNRIHSQDPVATNIYANQMMVPSSDMYIAADDQQHQNLQQFFNGIPTGGQSNFNMQTNIAMPSCENNMNYLNNLFQNQELPINTHNNMILGGENPGGGGDGGVGATATNPRRSSYGTQKSIMPRSSRSSSPTTKSCYTNDSLYADSDYEAHLLDFLLLGDDFFLYMARMELRCKFKKRQKVLQSGLCVSGQTIGAAIKRVIGLQDNGRSIILNIGSVNIMQGRQLIQIEHEYRELLTIMLKKGIQPILTTLAPLANYTHDMEMKRTLERFNKFIKSEAERNNLIVIDIWKCLVNDKGVVRFDCYQNEPRNVTGASEPYVFWNNIGRQRVLRLIESQLEY</sequence>
<dbReference type="eggNOG" id="ENOG502SUPD">
    <property type="taxonomic scope" value="Eukaryota"/>
</dbReference>
<accession>A0A9J7CIK8</accession>
<dbReference type="Pfam" id="PF17182">
    <property type="entry name" value="OSK"/>
    <property type="match status" value="1"/>
</dbReference>
<feature type="compositionally biased region" description="Gly residues" evidence="1">
    <location>
        <begin position="586"/>
        <end position="597"/>
    </location>
</feature>
<reference evidence="4" key="1">
    <citation type="submission" date="2025-08" db="UniProtKB">
        <authorList>
            <consortium name="RefSeq"/>
        </authorList>
    </citation>
    <scope>IDENTIFICATION</scope>
    <source>
        <strain evidence="4">Aabys</strain>
        <tissue evidence="4">Whole body</tissue>
    </source>
</reference>
<dbReference type="Gene3D" id="3.30.420.610">
    <property type="entry name" value="LOTUS domain-like"/>
    <property type="match status" value="1"/>
</dbReference>
<evidence type="ECO:0000313" key="3">
    <source>
        <dbReference type="Proteomes" id="UP001652621"/>
    </source>
</evidence>
<dbReference type="VEuPathDB" id="VectorBase:MDOMA2_016381"/>
<feature type="region of interest" description="Disordered" evidence="1">
    <location>
        <begin position="586"/>
        <end position="627"/>
    </location>
</feature>
<gene>
    <name evidence="4" type="primary">LOC101890691</name>
</gene>
<proteinExistence type="predicted"/>
<feature type="domain" description="HTH OST-type" evidence="2">
    <location>
        <begin position="292"/>
        <end position="361"/>
    </location>
</feature>
<protein>
    <submittedName>
        <fullName evidence="4">Maternal effect protein oskar</fullName>
    </submittedName>
</protein>
<dbReference type="STRING" id="7370.A0A1I8MS01"/>
<dbReference type="Gene3D" id="3.40.50.1110">
    <property type="entry name" value="SGNH hydrolase"/>
    <property type="match status" value="1"/>
</dbReference>